<gene>
    <name evidence="3" type="ORF">DGAL_LOCUS7421</name>
</gene>
<evidence type="ECO:0000256" key="1">
    <source>
        <dbReference type="SAM" id="SignalP"/>
    </source>
</evidence>
<feature type="domain" description="GH18" evidence="2">
    <location>
        <begin position="21"/>
        <end position="347"/>
    </location>
</feature>
<dbReference type="InterPro" id="IPR017853">
    <property type="entry name" value="GH"/>
</dbReference>
<dbReference type="Gene3D" id="3.10.50.10">
    <property type="match status" value="1"/>
</dbReference>
<dbReference type="Proteomes" id="UP000789390">
    <property type="component" value="Unassembled WGS sequence"/>
</dbReference>
<protein>
    <recommendedName>
        <fullName evidence="2">GH18 domain-containing protein</fullName>
    </recommendedName>
</protein>
<dbReference type="PANTHER" id="PTHR11177:SF360">
    <property type="entry name" value="CHITINASE 4-RELATED"/>
    <property type="match status" value="1"/>
</dbReference>
<dbReference type="FunFam" id="3.10.50.10:FF:000012">
    <property type="entry name" value="Chitinase 17"/>
    <property type="match status" value="1"/>
</dbReference>
<dbReference type="SMART" id="SM00636">
    <property type="entry name" value="Glyco_18"/>
    <property type="match status" value="1"/>
</dbReference>
<dbReference type="OrthoDB" id="76388at2759"/>
<keyword evidence="4" id="KW-1185">Reference proteome</keyword>
<comment type="caution">
    <text evidence="3">The sequence shown here is derived from an EMBL/GenBank/DDBJ whole genome shotgun (WGS) entry which is preliminary data.</text>
</comment>
<dbReference type="Gene3D" id="3.20.20.80">
    <property type="entry name" value="Glycosidases"/>
    <property type="match status" value="1"/>
</dbReference>
<dbReference type="GO" id="GO:0005576">
    <property type="term" value="C:extracellular region"/>
    <property type="evidence" value="ECO:0007669"/>
    <property type="project" value="TreeGrafter"/>
</dbReference>
<organism evidence="3 4">
    <name type="scientific">Daphnia galeata</name>
    <dbReference type="NCBI Taxonomy" id="27404"/>
    <lineage>
        <taxon>Eukaryota</taxon>
        <taxon>Metazoa</taxon>
        <taxon>Ecdysozoa</taxon>
        <taxon>Arthropoda</taxon>
        <taxon>Crustacea</taxon>
        <taxon>Branchiopoda</taxon>
        <taxon>Diplostraca</taxon>
        <taxon>Cladocera</taxon>
        <taxon>Anomopoda</taxon>
        <taxon>Daphniidae</taxon>
        <taxon>Daphnia</taxon>
    </lineage>
</organism>
<evidence type="ECO:0000313" key="3">
    <source>
        <dbReference type="EMBL" id="CAH0104514.1"/>
    </source>
</evidence>
<dbReference type="PANTHER" id="PTHR11177">
    <property type="entry name" value="CHITINASE"/>
    <property type="match status" value="1"/>
</dbReference>
<dbReference type="Pfam" id="PF00704">
    <property type="entry name" value="Glyco_hydro_18"/>
    <property type="match status" value="1"/>
</dbReference>
<dbReference type="InterPro" id="IPR001223">
    <property type="entry name" value="Glyco_hydro18_cat"/>
</dbReference>
<sequence>MKTIYLVVLCVVASVTMVTTQRLVCYLDVQATNRTGDGAFNLDNIDPYLCTHLIYAFTSDITENSTFFGPTKIPYDQLLAPRLKNPKLKIMASIKSEDLKWDSLAGIEKKINTTVDYLRKYHFDGLDIYWNMTSGNYPVVNFFSAMKHAFEKYGLIISLAVYTETNSKAMYFMDFVNMVDFISVLAYDLWRSSQAFLEANHPAPLYSNISDVRTVDSLIHYWLEHDTPAVKLNLGIPLYGSSWTIPASSSSKTEPPVSAWWGPFNKHTGRIGQIPYFEICSNVKLNGWKVFGEDNNSTGPYATSAHAGPDQDTNSFIWVGYDDVDTVTIKSEYIRKIRGLGGATVWA</sequence>
<dbReference type="SUPFAM" id="SSF51445">
    <property type="entry name" value="(Trans)glycosidases"/>
    <property type="match status" value="1"/>
</dbReference>
<evidence type="ECO:0000313" key="4">
    <source>
        <dbReference type="Proteomes" id="UP000789390"/>
    </source>
</evidence>
<feature type="signal peptide" evidence="1">
    <location>
        <begin position="1"/>
        <end position="20"/>
    </location>
</feature>
<dbReference type="GO" id="GO:0004568">
    <property type="term" value="F:chitinase activity"/>
    <property type="evidence" value="ECO:0007669"/>
    <property type="project" value="TreeGrafter"/>
</dbReference>
<dbReference type="InterPro" id="IPR011583">
    <property type="entry name" value="Chitinase_II/V-like_cat"/>
</dbReference>
<feature type="chain" id="PRO_5035295418" description="GH18 domain-containing protein" evidence="1">
    <location>
        <begin position="21"/>
        <end position="347"/>
    </location>
</feature>
<dbReference type="AlphaFoldDB" id="A0A8J2RTC1"/>
<reference evidence="3" key="1">
    <citation type="submission" date="2021-11" db="EMBL/GenBank/DDBJ databases">
        <authorList>
            <person name="Schell T."/>
        </authorList>
    </citation>
    <scope>NUCLEOTIDE SEQUENCE</scope>
    <source>
        <strain evidence="3">M5</strain>
    </source>
</reference>
<accession>A0A8J2RTC1</accession>
<dbReference type="InterPro" id="IPR050314">
    <property type="entry name" value="Glycosyl_Hydrlase_18"/>
</dbReference>
<dbReference type="GO" id="GO:0008061">
    <property type="term" value="F:chitin binding"/>
    <property type="evidence" value="ECO:0007669"/>
    <property type="project" value="InterPro"/>
</dbReference>
<dbReference type="GO" id="GO:0005975">
    <property type="term" value="P:carbohydrate metabolic process"/>
    <property type="evidence" value="ECO:0007669"/>
    <property type="project" value="InterPro"/>
</dbReference>
<dbReference type="InterPro" id="IPR029070">
    <property type="entry name" value="Chitinase_insertion_sf"/>
</dbReference>
<dbReference type="SUPFAM" id="SSF54556">
    <property type="entry name" value="Chitinase insertion domain"/>
    <property type="match status" value="1"/>
</dbReference>
<keyword evidence="1" id="KW-0732">Signal</keyword>
<dbReference type="GO" id="GO:0006032">
    <property type="term" value="P:chitin catabolic process"/>
    <property type="evidence" value="ECO:0007669"/>
    <property type="project" value="TreeGrafter"/>
</dbReference>
<evidence type="ECO:0000259" key="2">
    <source>
        <dbReference type="PROSITE" id="PS51910"/>
    </source>
</evidence>
<dbReference type="PROSITE" id="PS51910">
    <property type="entry name" value="GH18_2"/>
    <property type="match status" value="1"/>
</dbReference>
<proteinExistence type="predicted"/>
<dbReference type="EMBL" id="CAKKLH010000146">
    <property type="protein sequence ID" value="CAH0104514.1"/>
    <property type="molecule type" value="Genomic_DNA"/>
</dbReference>
<name>A0A8J2RTC1_9CRUS</name>